<dbReference type="AlphaFoldDB" id="A0A345IGM7"/>
<protein>
    <recommendedName>
        <fullName evidence="4">Pyruvate dehydrogenase E1 component subunit alpha</fullName>
        <ecNumber evidence="4">1.2.4.1</ecNumber>
    </recommendedName>
</protein>
<dbReference type="InterPro" id="IPR050771">
    <property type="entry name" value="Alpha-ketoacid_DH_E1_comp"/>
</dbReference>
<dbReference type="NCBIfam" id="TIGR03181">
    <property type="entry name" value="PDH_E1_alph_x"/>
    <property type="match status" value="1"/>
</dbReference>
<dbReference type="SUPFAM" id="SSF52518">
    <property type="entry name" value="Thiamin diphosphate-binding fold (THDP-binding)"/>
    <property type="match status" value="1"/>
</dbReference>
<accession>A0A345IGM7</accession>
<comment type="function">
    <text evidence="4">The pyruvate dehydrogenase complex catalyzes the overall conversion of pyruvate to acetyl-CoA and CO(2). It contains multiple copies of three enzymatic components: pyruvate dehydrogenase (E1), dihydrolipoamide acetyltransferase (E2) and lipoamide dehydrogenase (E3).</text>
</comment>
<comment type="cofactor">
    <cofactor evidence="1 4">
        <name>thiamine diphosphate</name>
        <dbReference type="ChEBI" id="CHEBI:58937"/>
    </cofactor>
</comment>
<evidence type="ECO:0000313" key="6">
    <source>
        <dbReference type="EMBL" id="AXG98849.1"/>
    </source>
</evidence>
<evidence type="ECO:0000259" key="5">
    <source>
        <dbReference type="Pfam" id="PF00676"/>
    </source>
</evidence>
<evidence type="ECO:0000256" key="1">
    <source>
        <dbReference type="ARBA" id="ARBA00001964"/>
    </source>
</evidence>
<keyword evidence="4 6" id="KW-0670">Pyruvate</keyword>
<evidence type="ECO:0000313" key="7">
    <source>
        <dbReference type="Proteomes" id="UP000253744"/>
    </source>
</evidence>
<dbReference type="Proteomes" id="UP000253744">
    <property type="component" value="Chromosome"/>
</dbReference>
<name>A0A345IGM7_9DEIO</name>
<keyword evidence="3 4" id="KW-0786">Thiamine pyrophosphate</keyword>
<dbReference type="KEGG" id="dwu:DVJ83_06345"/>
<dbReference type="EC" id="1.2.4.1" evidence="4"/>
<dbReference type="Gene3D" id="3.40.50.970">
    <property type="match status" value="1"/>
</dbReference>
<dbReference type="InterPro" id="IPR001017">
    <property type="entry name" value="DH_E1"/>
</dbReference>
<comment type="catalytic activity">
    <reaction evidence="4">
        <text>N(6)-[(R)-lipoyl]-L-lysyl-[protein] + pyruvate + H(+) = N(6)-[(R)-S(8)-acetyldihydrolipoyl]-L-lysyl-[protein] + CO2</text>
        <dbReference type="Rhea" id="RHEA:19189"/>
        <dbReference type="Rhea" id="RHEA-COMP:10474"/>
        <dbReference type="Rhea" id="RHEA-COMP:10478"/>
        <dbReference type="ChEBI" id="CHEBI:15361"/>
        <dbReference type="ChEBI" id="CHEBI:15378"/>
        <dbReference type="ChEBI" id="CHEBI:16526"/>
        <dbReference type="ChEBI" id="CHEBI:83099"/>
        <dbReference type="ChEBI" id="CHEBI:83111"/>
        <dbReference type="EC" id="1.2.4.1"/>
    </reaction>
</comment>
<keyword evidence="2 4" id="KW-0560">Oxidoreductase</keyword>
<dbReference type="RefSeq" id="WP_114671793.1">
    <property type="nucleotide sequence ID" value="NZ_CP031158.1"/>
</dbReference>
<dbReference type="PANTHER" id="PTHR43380:SF1">
    <property type="entry name" value="2-OXOISOVALERATE DEHYDROGENASE SUBUNIT ALPHA, MITOCHONDRIAL"/>
    <property type="match status" value="1"/>
</dbReference>
<dbReference type="Pfam" id="PF00676">
    <property type="entry name" value="E1_dh"/>
    <property type="match status" value="1"/>
</dbReference>
<dbReference type="STRING" id="1288484.GCA_000348665_00008"/>
<dbReference type="CDD" id="cd02000">
    <property type="entry name" value="TPP_E1_PDC_ADC_BCADC"/>
    <property type="match status" value="1"/>
</dbReference>
<dbReference type="EMBL" id="CP031158">
    <property type="protein sequence ID" value="AXG98849.1"/>
    <property type="molecule type" value="Genomic_DNA"/>
</dbReference>
<sequence>MTHHLPRPEAQEAAQAFQNAAAAYDEAAAKGDMFRILAEGGQVVRPELLPPAETRLHLYRQMRRARQFDERGWVLYRQGRLGVFPPFGGMEASQCGTAAALTKDDWLFPTYRDTGAALTLGLPIARTLAYWRTSPHGWQMPKDLKVLPFYIPIATQYPQAVGAALAEKRRGTKNVAMAFIGDGGSSEGDFHEALNFAGALNAPCVFILQNNGWAISVPTRTQTKATNLSHRALGYGIPGVRVDGNDVLATWHVTHEAVQRARRGEGPTLIETVTYRVKPHTVADDPTRYRTDEDTAGWDEKDPLLRLQQHLLAEGVLTEQSDAALQQEVAEEFEAALAEADSYPDPQPAEILEHVFAEPTPQLVRQRAELLEEV</sequence>
<evidence type="ECO:0000256" key="2">
    <source>
        <dbReference type="ARBA" id="ARBA00023002"/>
    </source>
</evidence>
<dbReference type="GO" id="GO:0009083">
    <property type="term" value="P:branched-chain amino acid catabolic process"/>
    <property type="evidence" value="ECO:0007669"/>
    <property type="project" value="TreeGrafter"/>
</dbReference>
<dbReference type="InterPro" id="IPR017596">
    <property type="entry name" value="PdhA/BkdA"/>
</dbReference>
<organism evidence="6 7">
    <name type="scientific">Deinococcus wulumuqiensis</name>
    <dbReference type="NCBI Taxonomy" id="980427"/>
    <lineage>
        <taxon>Bacteria</taxon>
        <taxon>Thermotogati</taxon>
        <taxon>Deinococcota</taxon>
        <taxon>Deinococci</taxon>
        <taxon>Deinococcales</taxon>
        <taxon>Deinococcaceae</taxon>
        <taxon>Deinococcus</taxon>
    </lineage>
</organism>
<feature type="domain" description="Dehydrogenase E1 component" evidence="5">
    <location>
        <begin position="60"/>
        <end position="348"/>
    </location>
</feature>
<dbReference type="PANTHER" id="PTHR43380">
    <property type="entry name" value="2-OXOISOVALERATE DEHYDROGENASE SUBUNIT ALPHA, MITOCHONDRIAL"/>
    <property type="match status" value="1"/>
</dbReference>
<dbReference type="InterPro" id="IPR029061">
    <property type="entry name" value="THDP-binding"/>
</dbReference>
<reference evidence="6 7" key="1">
    <citation type="submission" date="2018-07" db="EMBL/GenBank/DDBJ databases">
        <title>Complete Genome and Methylome Analysis of Deinococcus wulumuqiensis NEB 479.</title>
        <authorList>
            <person name="Fomenkov A."/>
            <person name="Luyten Y."/>
            <person name="Vincze T."/>
            <person name="Anton B.P."/>
            <person name="Clark T."/>
            <person name="Roberts R.J."/>
            <person name="Morgan R.D."/>
        </authorList>
    </citation>
    <scope>NUCLEOTIDE SEQUENCE [LARGE SCALE GENOMIC DNA]</scope>
    <source>
        <strain evidence="6 7">NEB 479</strain>
    </source>
</reference>
<comment type="subunit">
    <text evidence="4">Heterodimer of an alpha and a beta chain.</text>
</comment>
<dbReference type="GO" id="GO:0004739">
    <property type="term" value="F:pyruvate dehydrogenase (acetyl-transferring) activity"/>
    <property type="evidence" value="ECO:0007669"/>
    <property type="project" value="UniProtKB-UniRule"/>
</dbReference>
<proteinExistence type="predicted"/>
<evidence type="ECO:0000256" key="3">
    <source>
        <dbReference type="ARBA" id="ARBA00023052"/>
    </source>
</evidence>
<gene>
    <name evidence="6" type="primary">pdhA</name>
    <name evidence="6" type="ORF">DVJ83_06345</name>
</gene>
<evidence type="ECO:0000256" key="4">
    <source>
        <dbReference type="RuleBase" id="RU366007"/>
    </source>
</evidence>